<dbReference type="Proteomes" id="UP000607559">
    <property type="component" value="Unassembled WGS sequence"/>
</dbReference>
<evidence type="ECO:0000256" key="1">
    <source>
        <dbReference type="SAM" id="MobiDB-lite"/>
    </source>
</evidence>
<accession>A0A8J2UAU2</accession>
<protein>
    <recommendedName>
        <fullName evidence="4">AAA+ ATPase domain-containing protein</fullName>
    </recommendedName>
</protein>
<dbReference type="AlphaFoldDB" id="A0A8J2UAU2"/>
<reference evidence="2" key="2">
    <citation type="submission" date="2020-09" db="EMBL/GenBank/DDBJ databases">
        <authorList>
            <person name="Sun Q."/>
            <person name="Zhou Y."/>
        </authorList>
    </citation>
    <scope>NUCLEOTIDE SEQUENCE</scope>
    <source>
        <strain evidence="2">CGMCC 1.15448</strain>
    </source>
</reference>
<reference evidence="2" key="1">
    <citation type="journal article" date="2014" name="Int. J. Syst. Evol. Microbiol.">
        <title>Complete genome sequence of Corynebacterium casei LMG S-19264T (=DSM 44701T), isolated from a smear-ripened cheese.</title>
        <authorList>
            <consortium name="US DOE Joint Genome Institute (JGI-PGF)"/>
            <person name="Walter F."/>
            <person name="Albersmeier A."/>
            <person name="Kalinowski J."/>
            <person name="Ruckert C."/>
        </authorList>
    </citation>
    <scope>NUCLEOTIDE SEQUENCE</scope>
    <source>
        <strain evidence="2">CGMCC 1.15448</strain>
    </source>
</reference>
<feature type="region of interest" description="Disordered" evidence="1">
    <location>
        <begin position="67"/>
        <end position="114"/>
    </location>
</feature>
<feature type="compositionally biased region" description="Basic and acidic residues" evidence="1">
    <location>
        <begin position="101"/>
        <end position="114"/>
    </location>
</feature>
<dbReference type="RefSeq" id="WP_188929400.1">
    <property type="nucleotide sequence ID" value="NZ_BMJC01000001.1"/>
</dbReference>
<dbReference type="EMBL" id="BMJC01000001">
    <property type="protein sequence ID" value="GGA89894.1"/>
    <property type="molecule type" value="Genomic_DNA"/>
</dbReference>
<dbReference type="SUPFAM" id="SSF52540">
    <property type="entry name" value="P-loop containing nucleoside triphosphate hydrolases"/>
    <property type="match status" value="1"/>
</dbReference>
<evidence type="ECO:0008006" key="4">
    <source>
        <dbReference type="Google" id="ProtNLM"/>
    </source>
</evidence>
<proteinExistence type="predicted"/>
<name>A0A8J2UAU2_9BACT</name>
<feature type="compositionally biased region" description="Basic and acidic residues" evidence="1">
    <location>
        <begin position="75"/>
        <end position="89"/>
    </location>
</feature>
<comment type="caution">
    <text evidence="2">The sequence shown here is derived from an EMBL/GenBank/DDBJ whole genome shotgun (WGS) entry which is preliminary data.</text>
</comment>
<evidence type="ECO:0000313" key="3">
    <source>
        <dbReference type="Proteomes" id="UP000607559"/>
    </source>
</evidence>
<evidence type="ECO:0000313" key="2">
    <source>
        <dbReference type="EMBL" id="GGA89894.1"/>
    </source>
</evidence>
<dbReference type="InterPro" id="IPR027417">
    <property type="entry name" value="P-loop_NTPase"/>
</dbReference>
<sequence length="494" mass="56316">MITIDNYFNEISRIDLSTLPEPLQEGHAFVLEVTGSGQNWEDYHAEESVKEVIDSYLEKLNAFLSIHKTSPKPPTKGEKKKENKGGEKRNPKRATPAKGQEPPREADPFNKEEPTTWVERIPEELRFIRRFVNMNGKSKTKEEILRFINSLQKAIIEKRIRKSSNYAEQIRFIQDKLIGVYNTMKATIRIELTSQTQAELKHITGEQKVRPAINFMKRYIAISGKPGMKQKATSLLEQIERATQKGKVTKDDPYYQEMHQIVNNLRRFRGDKSSKVLVVENKELNGLQAILNGCSCDALNGPGENPVLMNSMDFARRRFVTIGLKGKWYDLIGDPSPNFTAMVFGKPKMGKSYLCIDFAGYLARHHGRVLYVAKEEGLDMTLQKKLADQRVAHPNLFVSAELPDTLDSYDFIFLDSVNRLGLLPADLNRLKAAHPNKSFIFVFQTTKDGNFRGANSFQHDVDVVIEIPEKGKVLQFGRFNQGGEMRIFPYNQAA</sequence>
<dbReference type="Gene3D" id="3.40.50.300">
    <property type="entry name" value="P-loop containing nucleotide triphosphate hydrolases"/>
    <property type="match status" value="1"/>
</dbReference>
<gene>
    <name evidence="2" type="ORF">GCM10011511_11400</name>
</gene>
<keyword evidence="3" id="KW-1185">Reference proteome</keyword>
<organism evidence="2 3">
    <name type="scientific">Puia dinghuensis</name>
    <dbReference type="NCBI Taxonomy" id="1792502"/>
    <lineage>
        <taxon>Bacteria</taxon>
        <taxon>Pseudomonadati</taxon>
        <taxon>Bacteroidota</taxon>
        <taxon>Chitinophagia</taxon>
        <taxon>Chitinophagales</taxon>
        <taxon>Chitinophagaceae</taxon>
        <taxon>Puia</taxon>
    </lineage>
</organism>